<name>E1QLN1_DESB2</name>
<dbReference type="STRING" id="644282.Deba_3113"/>
<dbReference type="eggNOG" id="ENOG50335S2">
    <property type="taxonomic scope" value="Bacteria"/>
</dbReference>
<accession>E1QLN1</accession>
<dbReference type="RefSeq" id="WP_013259903.1">
    <property type="nucleotide sequence ID" value="NC_014365.1"/>
</dbReference>
<reference evidence="1 2" key="1">
    <citation type="journal article" date="2010" name="Stand. Genomic Sci.">
        <title>Complete genome sequence of Desulfarculus baarsii type strain (2st14).</title>
        <authorList>
            <person name="Sun H."/>
            <person name="Spring S."/>
            <person name="Lapidus A."/>
            <person name="Davenport K."/>
            <person name="Del Rio T.G."/>
            <person name="Tice H."/>
            <person name="Nolan M."/>
            <person name="Copeland A."/>
            <person name="Cheng J.F."/>
            <person name="Lucas S."/>
            <person name="Tapia R."/>
            <person name="Goodwin L."/>
            <person name="Pitluck S."/>
            <person name="Ivanova N."/>
            <person name="Pagani I."/>
            <person name="Mavromatis K."/>
            <person name="Ovchinnikova G."/>
            <person name="Pati A."/>
            <person name="Chen A."/>
            <person name="Palaniappan K."/>
            <person name="Hauser L."/>
            <person name="Chang Y.J."/>
            <person name="Jeffries C.D."/>
            <person name="Detter J.C."/>
            <person name="Han C."/>
            <person name="Rohde M."/>
            <person name="Brambilla E."/>
            <person name="Goker M."/>
            <person name="Woyke T."/>
            <person name="Bristow J."/>
            <person name="Eisen J.A."/>
            <person name="Markowitz V."/>
            <person name="Hugenholtz P."/>
            <person name="Kyrpides N.C."/>
            <person name="Klenk H.P."/>
            <person name="Land M."/>
        </authorList>
    </citation>
    <scope>NUCLEOTIDE SEQUENCE [LARGE SCALE GENOMIC DNA]</scope>
    <source>
        <strain evidence="2">ATCC 33931 / DSM 2075 / LMG 7858 / VKM B-1802 / 2st14</strain>
    </source>
</reference>
<evidence type="ECO:0000313" key="2">
    <source>
        <dbReference type="Proteomes" id="UP000009047"/>
    </source>
</evidence>
<evidence type="ECO:0000313" key="1">
    <source>
        <dbReference type="EMBL" id="ADK86466.1"/>
    </source>
</evidence>
<proteinExistence type="predicted"/>
<sequence length="85" mass="9941">MPKFSHRFIETLDGFIAFGLDRATDQEAVNAYLQMFSDDDCMAAILPRMSDEELGHVFDLVSRLLRRHFDEDEYHALFLKEPHAH</sequence>
<dbReference type="AlphaFoldDB" id="E1QLN1"/>
<protein>
    <submittedName>
        <fullName evidence="1">Cytoplasmic protein</fullName>
    </submittedName>
</protein>
<dbReference type="Proteomes" id="UP000009047">
    <property type="component" value="Chromosome"/>
</dbReference>
<gene>
    <name evidence="1" type="ordered locus">Deba_3113</name>
</gene>
<dbReference type="EMBL" id="CP002085">
    <property type="protein sequence ID" value="ADK86466.1"/>
    <property type="molecule type" value="Genomic_DNA"/>
</dbReference>
<organism evidence="1 2">
    <name type="scientific">Desulfarculus baarsii (strain ATCC 33931 / DSM 2075 / LMG 7858 / VKM B-1802 / 2st14)</name>
    <dbReference type="NCBI Taxonomy" id="644282"/>
    <lineage>
        <taxon>Bacteria</taxon>
        <taxon>Pseudomonadati</taxon>
        <taxon>Thermodesulfobacteriota</taxon>
        <taxon>Desulfarculia</taxon>
        <taxon>Desulfarculales</taxon>
        <taxon>Desulfarculaceae</taxon>
        <taxon>Desulfarculus</taxon>
    </lineage>
</organism>
<dbReference type="KEGG" id="dbr:Deba_3113"/>
<dbReference type="OrthoDB" id="5432565at2"/>
<keyword evidence="2" id="KW-1185">Reference proteome</keyword>
<dbReference type="HOGENOM" id="CLU_189783_0_0_7"/>